<dbReference type="Gene3D" id="1.25.10.10">
    <property type="entry name" value="Leucine-rich Repeat Variant"/>
    <property type="match status" value="1"/>
</dbReference>
<name>A0A3R5TLB7_MYTGA</name>
<evidence type="ECO:0000313" key="2">
    <source>
        <dbReference type="Proteomes" id="UP000266721"/>
    </source>
</evidence>
<keyword evidence="2" id="KW-1185">Reference proteome</keyword>
<dbReference type="Pfam" id="PF00514">
    <property type="entry name" value="Arm"/>
    <property type="match status" value="1"/>
</dbReference>
<dbReference type="PANTHER" id="PTHR46270">
    <property type="entry name" value="ARMADILLO-TYPE FOLD-RELATED"/>
    <property type="match status" value="1"/>
</dbReference>
<dbReference type="AlphaFoldDB" id="A0A3R5TLB7"/>
<feature type="non-terminal residue" evidence="1">
    <location>
        <position position="1"/>
    </location>
</feature>
<protein>
    <submittedName>
        <fullName evidence="1">Uncharacterized protein</fullName>
    </submittedName>
</protein>
<dbReference type="SUPFAM" id="SSF48371">
    <property type="entry name" value="ARM repeat"/>
    <property type="match status" value="1"/>
</dbReference>
<gene>
    <name evidence="1" type="ORF">AM593_06427</name>
</gene>
<reference evidence="1 2" key="1">
    <citation type="journal article" date="2016" name="PLoS ONE">
        <title>A First Insight into the Genome of the Filter-Feeder Mussel Mytilus galloprovincialis.</title>
        <authorList>
            <person name="Murgarella M."/>
            <person name="Puiu D."/>
            <person name="Novoa B."/>
            <person name="Figueras A."/>
            <person name="Posada D."/>
            <person name="Canchaya C."/>
        </authorList>
    </citation>
    <scope>NUCLEOTIDE SEQUENCE [LARGE SCALE GENOMIC DNA]</scope>
    <source>
        <tissue evidence="1">Muscle</tissue>
    </source>
</reference>
<feature type="non-terminal residue" evidence="1">
    <location>
        <position position="142"/>
    </location>
</feature>
<sequence>MCCFEDKCSRKTYVIFSKHEPQCVARNDSNKGTVVQHGAVPILVKIIDTGNVEEQREAVCAVWALSFDNDNRKEMIEKKEWKVIATLERLSKSSDQTVKMVSRNALWTIKMIKDHRNTCDLQQTVFGGRGERHIVISYNWGH</sequence>
<accession>A0A3R5TLB7</accession>
<evidence type="ECO:0000313" key="1">
    <source>
        <dbReference type="EMBL" id="OPL20446.1"/>
    </source>
</evidence>
<dbReference type="PANTHER" id="PTHR46270:SF2">
    <property type="entry name" value="TIR DOMAIN-CONTAINING PROTEIN"/>
    <property type="match status" value="1"/>
</dbReference>
<dbReference type="Proteomes" id="UP000266721">
    <property type="component" value="Unassembled WGS sequence"/>
</dbReference>
<proteinExistence type="predicted"/>
<dbReference type="InterPro" id="IPR011989">
    <property type="entry name" value="ARM-like"/>
</dbReference>
<dbReference type="InterPro" id="IPR016024">
    <property type="entry name" value="ARM-type_fold"/>
</dbReference>
<dbReference type="InterPro" id="IPR000225">
    <property type="entry name" value="Armadillo"/>
</dbReference>
<dbReference type="SMART" id="SM00185">
    <property type="entry name" value="ARM"/>
    <property type="match status" value="2"/>
</dbReference>
<organism evidence="1 2">
    <name type="scientific">Mytilus galloprovincialis</name>
    <name type="common">Mediterranean mussel</name>
    <dbReference type="NCBI Taxonomy" id="29158"/>
    <lineage>
        <taxon>Eukaryota</taxon>
        <taxon>Metazoa</taxon>
        <taxon>Spiralia</taxon>
        <taxon>Lophotrochozoa</taxon>
        <taxon>Mollusca</taxon>
        <taxon>Bivalvia</taxon>
        <taxon>Autobranchia</taxon>
        <taxon>Pteriomorphia</taxon>
        <taxon>Mytilida</taxon>
        <taxon>Mytiloidea</taxon>
        <taxon>Mytilidae</taxon>
        <taxon>Mytilinae</taxon>
        <taxon>Mytilus</taxon>
    </lineage>
</organism>
<dbReference type="EMBL" id="KV607833">
    <property type="protein sequence ID" value="OPL20446.1"/>
    <property type="molecule type" value="Genomic_DNA"/>
</dbReference>